<protein>
    <submittedName>
        <fullName evidence="1">Uncharacterized protein</fullName>
    </submittedName>
</protein>
<dbReference type="Proteomes" id="UP000568839">
    <property type="component" value="Unassembled WGS sequence"/>
</dbReference>
<gene>
    <name evidence="1" type="ORF">HNR44_003445</name>
</gene>
<accession>A0A841PUL3</accession>
<evidence type="ECO:0000313" key="2">
    <source>
        <dbReference type="Proteomes" id="UP000568839"/>
    </source>
</evidence>
<name>A0A841PUL3_9BACL</name>
<proteinExistence type="predicted"/>
<keyword evidence="2" id="KW-1185">Reference proteome</keyword>
<sequence length="30" mass="3383">MRFFPETAAMVEAAEEILAECPLESLVEQQ</sequence>
<dbReference type="EMBL" id="JACHHJ010000007">
    <property type="protein sequence ID" value="MBB6451434.1"/>
    <property type="molecule type" value="Genomic_DNA"/>
</dbReference>
<evidence type="ECO:0000313" key="1">
    <source>
        <dbReference type="EMBL" id="MBB6451434.1"/>
    </source>
</evidence>
<organism evidence="1 2">
    <name type="scientific">Geomicrobium halophilum</name>
    <dbReference type="NCBI Taxonomy" id="549000"/>
    <lineage>
        <taxon>Bacteria</taxon>
        <taxon>Bacillati</taxon>
        <taxon>Bacillota</taxon>
        <taxon>Bacilli</taxon>
        <taxon>Bacillales</taxon>
        <taxon>Geomicrobium</taxon>
    </lineage>
</organism>
<comment type="caution">
    <text evidence="1">The sequence shown here is derived from an EMBL/GenBank/DDBJ whole genome shotgun (WGS) entry which is preliminary data.</text>
</comment>
<dbReference type="AlphaFoldDB" id="A0A841PUL3"/>
<reference evidence="1 2" key="1">
    <citation type="submission" date="2020-08" db="EMBL/GenBank/DDBJ databases">
        <title>Genomic Encyclopedia of Type Strains, Phase IV (KMG-IV): sequencing the most valuable type-strain genomes for metagenomic binning, comparative biology and taxonomic classification.</title>
        <authorList>
            <person name="Goeker M."/>
        </authorList>
    </citation>
    <scope>NUCLEOTIDE SEQUENCE [LARGE SCALE GENOMIC DNA]</scope>
    <source>
        <strain evidence="1 2">DSM 21769</strain>
    </source>
</reference>